<dbReference type="PANTHER" id="PTHR32170">
    <property type="entry name" value="PROTEASOME ACTIVATOR COMPLEX SUBUNIT 4"/>
    <property type="match status" value="1"/>
</dbReference>
<feature type="compositionally biased region" description="Acidic residues" evidence="5">
    <location>
        <begin position="184"/>
        <end position="221"/>
    </location>
</feature>
<dbReference type="GO" id="GO:0005829">
    <property type="term" value="C:cytosol"/>
    <property type="evidence" value="ECO:0007669"/>
    <property type="project" value="TreeGrafter"/>
</dbReference>
<dbReference type="STRING" id="5486.A0A367XQ46"/>
<dbReference type="GO" id="GO:0070628">
    <property type="term" value="F:proteasome binding"/>
    <property type="evidence" value="ECO:0007669"/>
    <property type="project" value="InterPro"/>
</dbReference>
<dbReference type="InterPro" id="IPR035309">
    <property type="entry name" value="PSME4"/>
</dbReference>
<feature type="domain" description="Proteasome activator complex subunit 4 C-terminal" evidence="6">
    <location>
        <begin position="2115"/>
        <end position="2203"/>
    </location>
</feature>
<comment type="similarity">
    <text evidence="1">Belongs to the BLM10 family.</text>
</comment>
<keyword evidence="4" id="KW-0234">DNA repair</keyword>
<accession>A0A367XQ46</accession>
<reference evidence="9 10" key="1">
    <citation type="submission" date="2018-06" db="EMBL/GenBank/DDBJ databases">
        <title>Whole genome sequencing of Candida tropicalis (genome annotated by CSBL at Korea University).</title>
        <authorList>
            <person name="Ahn J."/>
        </authorList>
    </citation>
    <scope>NUCLEOTIDE SEQUENCE [LARGE SCALE GENOMIC DNA]</scope>
    <source>
        <strain evidence="9 10">ATCC 20962</strain>
    </source>
</reference>
<keyword evidence="2" id="KW-0677">Repeat</keyword>
<dbReference type="Proteomes" id="UP000253472">
    <property type="component" value="Unassembled WGS sequence"/>
</dbReference>
<evidence type="ECO:0000259" key="8">
    <source>
        <dbReference type="Pfam" id="PF16547"/>
    </source>
</evidence>
<keyword evidence="9" id="KW-0647">Proteasome</keyword>
<keyword evidence="3" id="KW-0227">DNA damage</keyword>
<dbReference type="Gene3D" id="1.10.287.2210">
    <property type="match status" value="1"/>
</dbReference>
<dbReference type="GO" id="GO:0016504">
    <property type="term" value="F:peptidase activator activity"/>
    <property type="evidence" value="ECO:0007669"/>
    <property type="project" value="InterPro"/>
</dbReference>
<dbReference type="SUPFAM" id="SSF48371">
    <property type="entry name" value="ARM repeat"/>
    <property type="match status" value="1"/>
</dbReference>
<dbReference type="GO" id="GO:0006281">
    <property type="term" value="P:DNA repair"/>
    <property type="evidence" value="ECO:0007669"/>
    <property type="project" value="UniProtKB-KW"/>
</dbReference>
<dbReference type="GO" id="GO:0005634">
    <property type="term" value="C:nucleus"/>
    <property type="evidence" value="ECO:0007669"/>
    <property type="project" value="TreeGrafter"/>
</dbReference>
<dbReference type="InterPro" id="IPR032430">
    <property type="entry name" value="Blm10_mid"/>
</dbReference>
<feature type="domain" description="Proteasome activator Blm10 N-terminal" evidence="8">
    <location>
        <begin position="74"/>
        <end position="152"/>
    </location>
</feature>
<dbReference type="OrthoDB" id="17907at2759"/>
<evidence type="ECO:0000259" key="6">
    <source>
        <dbReference type="Pfam" id="PF11919"/>
    </source>
</evidence>
<feature type="region of interest" description="Disordered" evidence="5">
    <location>
        <begin position="1113"/>
        <end position="1186"/>
    </location>
</feature>
<dbReference type="InterPro" id="IPR032372">
    <property type="entry name" value="Blm10_N"/>
</dbReference>
<dbReference type="PANTHER" id="PTHR32170:SF3">
    <property type="entry name" value="PROTEASOME ACTIVATOR COMPLEX SUBUNIT 4"/>
    <property type="match status" value="1"/>
</dbReference>
<proteinExistence type="inferred from homology"/>
<feature type="region of interest" description="Disordered" evidence="5">
    <location>
        <begin position="181"/>
        <end position="231"/>
    </location>
</feature>
<name>A0A367XQ46_9ASCO</name>
<dbReference type="EMBL" id="QLNQ01000030">
    <property type="protein sequence ID" value="RCK54961.1"/>
    <property type="molecule type" value="Genomic_DNA"/>
</dbReference>
<dbReference type="InterPro" id="IPR016024">
    <property type="entry name" value="ARM-type_fold"/>
</dbReference>
<evidence type="ECO:0000313" key="9">
    <source>
        <dbReference type="EMBL" id="RCK54961.1"/>
    </source>
</evidence>
<evidence type="ECO:0000313" key="10">
    <source>
        <dbReference type="Proteomes" id="UP000253472"/>
    </source>
</evidence>
<dbReference type="InterPro" id="IPR021843">
    <property type="entry name" value="PSME4_C"/>
</dbReference>
<feature type="compositionally biased region" description="Polar residues" evidence="5">
    <location>
        <begin position="1141"/>
        <end position="1150"/>
    </location>
</feature>
<evidence type="ECO:0000256" key="5">
    <source>
        <dbReference type="SAM" id="MobiDB-lite"/>
    </source>
</evidence>
<keyword evidence="10" id="KW-1185">Reference proteome</keyword>
<protein>
    <submittedName>
        <fullName evidence="9">Proteasome activator BLM10</fullName>
    </submittedName>
</protein>
<dbReference type="Pfam" id="PF16507">
    <property type="entry name" value="HEAT_PSME4_mid"/>
    <property type="match status" value="1"/>
</dbReference>
<feature type="domain" description="Proteasome activator Blm10 middle HEAT repeats region" evidence="7">
    <location>
        <begin position="509"/>
        <end position="1039"/>
    </location>
</feature>
<dbReference type="GO" id="GO:0010499">
    <property type="term" value="P:proteasomal ubiquitin-independent protein catabolic process"/>
    <property type="evidence" value="ECO:0007669"/>
    <property type="project" value="TreeGrafter"/>
</dbReference>
<evidence type="ECO:0000256" key="2">
    <source>
        <dbReference type="ARBA" id="ARBA00022737"/>
    </source>
</evidence>
<dbReference type="Pfam" id="PF16547">
    <property type="entry name" value="BLM10_N"/>
    <property type="match status" value="1"/>
</dbReference>
<evidence type="ECO:0000259" key="7">
    <source>
        <dbReference type="Pfam" id="PF16507"/>
    </source>
</evidence>
<organism evidence="9 10">
    <name type="scientific">Candida viswanathii</name>
    <dbReference type="NCBI Taxonomy" id="5486"/>
    <lineage>
        <taxon>Eukaryota</taxon>
        <taxon>Fungi</taxon>
        <taxon>Dikarya</taxon>
        <taxon>Ascomycota</taxon>
        <taxon>Saccharomycotina</taxon>
        <taxon>Pichiomycetes</taxon>
        <taxon>Debaryomycetaceae</taxon>
        <taxon>Candida/Lodderomyces clade</taxon>
        <taxon>Candida</taxon>
    </lineage>
</organism>
<dbReference type="GO" id="GO:0000502">
    <property type="term" value="C:proteasome complex"/>
    <property type="evidence" value="ECO:0007669"/>
    <property type="project" value="UniProtKB-KW"/>
</dbReference>
<evidence type="ECO:0000256" key="3">
    <source>
        <dbReference type="ARBA" id="ARBA00022763"/>
    </source>
</evidence>
<feature type="compositionally biased region" description="Basic and acidic residues" evidence="5">
    <location>
        <begin position="1118"/>
        <end position="1140"/>
    </location>
</feature>
<gene>
    <name evidence="9" type="primary">BLM10_1</name>
    <name evidence="9" type="ORF">Cantr_04322</name>
</gene>
<comment type="caution">
    <text evidence="9">The sequence shown here is derived from an EMBL/GenBank/DDBJ whole genome shotgun (WGS) entry which is preliminary data.</text>
</comment>
<sequence>MSPLEKNHKSDQTHKINVSAPIPLKHLLHPIPRVASLDQLRLQVFEHERALRSFTPLTMGQLQRHINRRPSYGTIVNSRERFYNLDYPDNAEELSKLQLDPKSRFYARSRPRTLDLPRLLPYKIESPQDQAKFLSHIISHLYIAIKTLDIQGSLSVSAKDLAALKDAISDVDLALETNLFEMNNGEEGENGEEAVSEDFETSDDDEDDEDDEEEDEEDEADKDATTQHKKSPKSAAVVGVKTWTHELLVWLKMKYEMPVTLRVSLARVYYAICLCRGQHVSLRTYVKVFEFLTKDQLLLYDLGLRLPWEDLFKELEHHFHPPDTTMIPFEKKDHKQLIKLASRANYFFDKDCLPQIYDKLVAYFSVNSSALTMSSLAILPPFFTPGGVDDENDIRHYLQSFFYMWLKLNKTNGFDVQISSRLGVISMSALSALHDSAEVRSYLKLGKFGLYTESQMEFMINTLLNSLNIMVEKYSSMKLKYFHGFASAIAFSMIGDSALEEPGIIHYIRTLVNAIESYIHPSNTGDWTRPISKLILALIYQFHKRYNSENEKDGFYHNIPEEFKLSRKVVKEFVSILLPVVKTGIQAKQEKVTNDYISALQMLAFLDSEYVLENTLLDVYESLEGVISTHRVSTALKTIDTLARFIVSTPVYRVHTTRILLLALPGIDSNDLEKTMQTIEAFTSVSNFAPLYDLTDELGDSALALEFTQDHIEYLKRKIYDGNIEGFQVEKDIEIEALKSSTTAFKELIKGFTQRMTLLLENLPDPDKSTGLERALAVSLPKFMYIMFESMSDDLFKYFTRDFFDFVINNTHHTVVNTVAEICGGIVKRDPSCFKKNARILIDKIKEEVEENEAGGSRTGVEIAPRDQALFWNLTILDEMVGNAGSQIIDMSSEIYDLSFFLMDKVKSPVVFASTYLVNQVLQTLTKIKIKECRLIAPDYEKKHGVTEECWGGFWNKPDRFASENTSFEWFIPSEKDVTFAIEFFNRHVSKSLENLMRLMHEYDKEKNTAVQSSMAVLDDIRLNLLYLAYSLSGVSFLLDPTFEENIPKLSHDTESIQQRLLLLKQIRALSGVSTQKDVIYDENTPEVMEKIINDLSTEDLDMITDLEQVNEEISEQNDQHDHSDKENGNESTSKDDDAGTTKTNSPNRHSLSRYDHSTFSLSRPESVVPTYDGSGRETPQINGVHMSSMNPAITFREKSLYTSNYFFGTGQENRVHGEMYNSIHKTRELVGKSLHVIYKFLVSNFPDNTKILKNYLFVVSIWFSDVGRERNLDASHSKINYGYVSYLQTVNRIRKAFTRVAVGARLELYHLFRLALHATSRTETSLDKLLLEDVVKLSESTYSIIARSAHGILVDAMKRLNGAYNLIVKSSFKHLAKALEADDHKKIESGLSIFAIKKIKGKLQNDFFNLQKYVDLLHRALTVDNQNVYKKAYALFSGVRKGITPPSSVCILDEASIDVIRPPDEFIDLEIKAVKLAKENKRKIYFEKLEKLQDKVLSDQGANGHWKITLLNLELLLNIQAYLEIPTRLDILLLFLKEASAEHPLISRKALEGVARIINKLVISNKYLYNLTLMYDLNFVVPTLEVVDTKPENGVSYREAWKKELKNTEFADYFVDVKPNLGWLFWSDSMLAVSPRPFYRVDANASDLDTIKTFSEFITKDWFAKIVKLWVTDGEANSTFQMADVFTVASLIVLISNGFTINFTFEDLLAVVDDIYVPDEKSAHIVTCELLVGILFGTKYLAPEFWDRRDEFVCKYLKRVLNEDLSPDTQGIWNVFSYWLPSQLDIRRFPKVWSEILDFQLDPNSDSAFKDSTRVSYIKGVIGTVSWRLADPDKFLQFCLKNIGYKYASVRSQIGNLMAVLSFNYYVESLADSKVFLEGSNQQKGLMLYEDRNNCKVVGIVAELFTQIETWRKEVAHLTPQEILKTNYIYTATTVLTWLRQELNTNLSVMFESHVSTYLVPFLLELINMREVCQLGNIDPITVLKKVSQIPYTTAYLEDIIKMLEYYVNEELNLVQTLVMGEFTETVYFKNLFKLTKEQRQRVFNLSNKLLYHKHVEIRESAADTLSGLIHISPVEDVEEMVSKYSTLYSKQLDKVRSKYRKSGYKNMESDDIIKLHGATLGLGALVHAFAFSSPPPRWVPGILATLANKSTGIPGIVGKTAKESLGRFKKNRQDSWHIDSKVFTEDQMQDLEGVLWKSYFI</sequence>
<evidence type="ECO:0000256" key="1">
    <source>
        <dbReference type="ARBA" id="ARBA00005739"/>
    </source>
</evidence>
<dbReference type="Pfam" id="PF11919">
    <property type="entry name" value="PSME4_C"/>
    <property type="match status" value="1"/>
</dbReference>
<evidence type="ECO:0000256" key="4">
    <source>
        <dbReference type="ARBA" id="ARBA00023204"/>
    </source>
</evidence>